<proteinExistence type="predicted"/>
<dbReference type="Pfam" id="PF10783">
    <property type="entry name" value="DUF2599"/>
    <property type="match status" value="1"/>
</dbReference>
<dbReference type="InterPro" id="IPR019719">
    <property type="entry name" value="DUF2599"/>
</dbReference>
<sequence>MQSLLSRPVSTSSTCGRRSWKFKGSPVNRRFVAAAVATVLVPLTFAPPAAADQAPTPPYVDHVEWAKFGDLSSLRVYPTAAGRQASLVATVDTEAAAWQEVLALSPDAAMPGMYEQFVCHWELAELGRPGKTSWNLEPWRPEVDDGTLIATGCNPGGTEEPF</sequence>
<protein>
    <recommendedName>
        <fullName evidence="3">DUF2599 domain-containing protein</fullName>
    </recommendedName>
</protein>
<dbReference type="KEGG" id="mgad:MGAD_49020"/>
<evidence type="ECO:0008006" key="3">
    <source>
        <dbReference type="Google" id="ProtNLM"/>
    </source>
</evidence>
<dbReference type="EMBL" id="AP022608">
    <property type="protein sequence ID" value="BBZ20567.1"/>
    <property type="molecule type" value="Genomic_DNA"/>
</dbReference>
<dbReference type="AlphaFoldDB" id="A0A7I7WV03"/>
<name>A0A7I7WV03_MYCGU</name>
<gene>
    <name evidence="1" type="ORF">MGAD_49020</name>
</gene>
<dbReference type="RefSeq" id="WP_235690156.1">
    <property type="nucleotide sequence ID" value="NZ_AP022608.1"/>
</dbReference>
<organism evidence="1 2">
    <name type="scientific">Mycolicibacterium gadium</name>
    <name type="common">Mycobacterium gadium</name>
    <dbReference type="NCBI Taxonomy" id="1794"/>
    <lineage>
        <taxon>Bacteria</taxon>
        <taxon>Bacillati</taxon>
        <taxon>Actinomycetota</taxon>
        <taxon>Actinomycetes</taxon>
        <taxon>Mycobacteriales</taxon>
        <taxon>Mycobacteriaceae</taxon>
        <taxon>Mycolicibacterium</taxon>
    </lineage>
</organism>
<evidence type="ECO:0000313" key="1">
    <source>
        <dbReference type="EMBL" id="BBZ20567.1"/>
    </source>
</evidence>
<dbReference type="Proteomes" id="UP000466187">
    <property type="component" value="Chromosome"/>
</dbReference>
<evidence type="ECO:0000313" key="2">
    <source>
        <dbReference type="Proteomes" id="UP000466187"/>
    </source>
</evidence>
<reference evidence="1 2" key="1">
    <citation type="journal article" date="2019" name="Emerg. Microbes Infect.">
        <title>Comprehensive subspecies identification of 175 nontuberculous mycobacteria species based on 7547 genomic profiles.</title>
        <authorList>
            <person name="Matsumoto Y."/>
            <person name="Kinjo T."/>
            <person name="Motooka D."/>
            <person name="Nabeya D."/>
            <person name="Jung N."/>
            <person name="Uechi K."/>
            <person name="Horii T."/>
            <person name="Iida T."/>
            <person name="Fujita J."/>
            <person name="Nakamura S."/>
        </authorList>
    </citation>
    <scope>NUCLEOTIDE SEQUENCE [LARGE SCALE GENOMIC DNA]</scope>
    <source>
        <strain evidence="1 2">JCM 12688</strain>
    </source>
</reference>
<accession>A0A7I7WV03</accession>